<dbReference type="SUPFAM" id="SSF56672">
    <property type="entry name" value="DNA/RNA polymerases"/>
    <property type="match status" value="1"/>
</dbReference>
<protein>
    <recommendedName>
        <fullName evidence="1">Reverse transcriptase Ty1/copia-type domain-containing protein</fullName>
    </recommendedName>
</protein>
<proteinExistence type="predicted"/>
<sequence length="136" mass="15932">MNLPEGYKHSTGKVERLLRPNYGLEQSGYVWNETLTTFLQKQGFERLWTSSCIYFSSNRITIIVYVDDMLLFHPDAKEIDKVIQAVKAEYDIHDLGELSRILDVRVRWTKDELRLGQLGYIESVLQKFKMDQCKPA</sequence>
<dbReference type="Pfam" id="PF07727">
    <property type="entry name" value="RVT_2"/>
    <property type="match status" value="1"/>
</dbReference>
<dbReference type="AlphaFoldDB" id="A0A085MYX4"/>
<dbReference type="EMBL" id="KL367596">
    <property type="protein sequence ID" value="KFD62420.1"/>
    <property type="molecule type" value="Genomic_DNA"/>
</dbReference>
<accession>A0A085MYX4</accession>
<dbReference type="Proteomes" id="UP000030758">
    <property type="component" value="Unassembled WGS sequence"/>
</dbReference>
<dbReference type="InterPro" id="IPR013103">
    <property type="entry name" value="RVT_2"/>
</dbReference>
<evidence type="ECO:0000259" key="1">
    <source>
        <dbReference type="Pfam" id="PF07727"/>
    </source>
</evidence>
<feature type="domain" description="Reverse transcriptase Ty1/copia-type" evidence="1">
    <location>
        <begin position="4"/>
        <end position="135"/>
    </location>
</feature>
<reference evidence="2" key="1">
    <citation type="journal article" date="2014" name="Nat. Genet.">
        <title>Genome and transcriptome of the porcine whipworm Trichuris suis.</title>
        <authorList>
            <person name="Jex A.R."/>
            <person name="Nejsum P."/>
            <person name="Schwarz E.M."/>
            <person name="Hu L."/>
            <person name="Young N.D."/>
            <person name="Hall R.S."/>
            <person name="Korhonen P.K."/>
            <person name="Liao S."/>
            <person name="Thamsborg S."/>
            <person name="Xia J."/>
            <person name="Xu P."/>
            <person name="Wang S."/>
            <person name="Scheerlinck J.P."/>
            <person name="Hofmann A."/>
            <person name="Sternberg P.W."/>
            <person name="Wang J."/>
            <person name="Gasser R.B."/>
        </authorList>
    </citation>
    <scope>NUCLEOTIDE SEQUENCE [LARGE SCALE GENOMIC DNA]</scope>
    <source>
        <strain evidence="2">DCEP-RM93F</strain>
    </source>
</reference>
<dbReference type="InterPro" id="IPR043502">
    <property type="entry name" value="DNA/RNA_pol_sf"/>
</dbReference>
<evidence type="ECO:0000313" key="2">
    <source>
        <dbReference type="EMBL" id="KFD62420.1"/>
    </source>
</evidence>
<name>A0A085MYX4_9BILA</name>
<gene>
    <name evidence="2" type="ORF">M514_25428</name>
</gene>
<organism evidence="2">
    <name type="scientific">Trichuris suis</name>
    <name type="common">pig whipworm</name>
    <dbReference type="NCBI Taxonomy" id="68888"/>
    <lineage>
        <taxon>Eukaryota</taxon>
        <taxon>Metazoa</taxon>
        <taxon>Ecdysozoa</taxon>
        <taxon>Nematoda</taxon>
        <taxon>Enoplea</taxon>
        <taxon>Dorylaimia</taxon>
        <taxon>Trichinellida</taxon>
        <taxon>Trichuridae</taxon>
        <taxon>Trichuris</taxon>
    </lineage>
</organism>